<dbReference type="CDD" id="cd16040">
    <property type="entry name" value="SPRY_PRY_SNTX"/>
    <property type="match status" value="1"/>
</dbReference>
<comment type="caution">
    <text evidence="8">The sequence shown here is derived from an EMBL/GenBank/DDBJ whole genome shotgun (WGS) entry which is preliminary data.</text>
</comment>
<dbReference type="InterPro" id="IPR013320">
    <property type="entry name" value="ConA-like_dom_sf"/>
</dbReference>
<keyword evidence="3" id="KW-0964">Secreted</keyword>
<comment type="subcellular location">
    <subcellularLocation>
        <location evidence="1">Secreted</location>
    </subcellularLocation>
</comment>
<dbReference type="InterPro" id="IPR048997">
    <property type="entry name" value="Stonustoxin-like_helical"/>
</dbReference>
<dbReference type="Pfam" id="PF18078">
    <property type="entry name" value="Thioredoxin_11"/>
    <property type="match status" value="1"/>
</dbReference>
<dbReference type="InterPro" id="IPR001870">
    <property type="entry name" value="B30.2/SPRY"/>
</dbReference>
<evidence type="ECO:0000256" key="1">
    <source>
        <dbReference type="ARBA" id="ARBA00004613"/>
    </source>
</evidence>
<dbReference type="GO" id="GO:0090729">
    <property type="term" value="F:toxin activity"/>
    <property type="evidence" value="ECO:0007669"/>
    <property type="project" value="UniProtKB-KW"/>
</dbReference>
<dbReference type="InterPro" id="IPR003879">
    <property type="entry name" value="Butyrophylin_SPRY"/>
</dbReference>
<dbReference type="InterPro" id="IPR006574">
    <property type="entry name" value="PRY"/>
</dbReference>
<reference evidence="8 9" key="1">
    <citation type="submission" date="2019-07" db="EMBL/GenBank/DDBJ databases">
        <title>Chromosome genome assembly for large yellow croaker.</title>
        <authorList>
            <person name="Xiao S."/>
        </authorList>
    </citation>
    <scope>NUCLEOTIDE SEQUENCE [LARGE SCALE GENOMIC DNA]</scope>
    <source>
        <strain evidence="8">JMULYC20181020</strain>
        <tissue evidence="8">Muscle</tissue>
    </source>
</reference>
<keyword evidence="6" id="KW-0204">Cytolysis</keyword>
<dbReference type="Pfam" id="PF00622">
    <property type="entry name" value="SPRY"/>
    <property type="match status" value="1"/>
</dbReference>
<dbReference type="Gene3D" id="2.60.120.920">
    <property type="match status" value="1"/>
</dbReference>
<dbReference type="InterPro" id="IPR043136">
    <property type="entry name" value="B30.2/SPRY_sf"/>
</dbReference>
<name>A0A6G0HXW0_LARCR</name>
<comment type="similarity">
    <text evidence="2">Belongs to the SNTX/VTX toxin family.</text>
</comment>
<dbReference type="EMBL" id="REGW02000017">
    <property type="protein sequence ID" value="KAE8283851.1"/>
    <property type="molecule type" value="Genomic_DNA"/>
</dbReference>
<evidence type="ECO:0000313" key="8">
    <source>
        <dbReference type="EMBL" id="KAE8283851.1"/>
    </source>
</evidence>
<dbReference type="InterPro" id="IPR052090">
    <property type="entry name" value="Cytolytic_pore-forming_toxin"/>
</dbReference>
<gene>
    <name evidence="8" type="ORF">D5F01_LYC17177</name>
</gene>
<organism evidence="8 9">
    <name type="scientific">Larimichthys crocea</name>
    <name type="common">Large yellow croaker</name>
    <name type="synonym">Pseudosciaena crocea</name>
    <dbReference type="NCBI Taxonomy" id="215358"/>
    <lineage>
        <taxon>Eukaryota</taxon>
        <taxon>Metazoa</taxon>
        <taxon>Chordata</taxon>
        <taxon>Craniata</taxon>
        <taxon>Vertebrata</taxon>
        <taxon>Euteleostomi</taxon>
        <taxon>Actinopterygii</taxon>
        <taxon>Neopterygii</taxon>
        <taxon>Teleostei</taxon>
        <taxon>Neoteleostei</taxon>
        <taxon>Acanthomorphata</taxon>
        <taxon>Eupercaria</taxon>
        <taxon>Sciaenidae</taxon>
        <taxon>Larimichthys</taxon>
    </lineage>
</organism>
<dbReference type="Proteomes" id="UP000424527">
    <property type="component" value="Unassembled WGS sequence"/>
</dbReference>
<proteinExistence type="inferred from homology"/>
<dbReference type="InterPro" id="IPR040581">
    <property type="entry name" value="Thioredoxin_11"/>
</dbReference>
<evidence type="ECO:0000256" key="2">
    <source>
        <dbReference type="ARBA" id="ARBA00006480"/>
    </source>
</evidence>
<evidence type="ECO:0000256" key="5">
    <source>
        <dbReference type="ARBA" id="ARBA00022735"/>
    </source>
</evidence>
<keyword evidence="5" id="KW-0354">Hemolysis</keyword>
<dbReference type="PROSITE" id="PS50188">
    <property type="entry name" value="B302_SPRY"/>
    <property type="match status" value="1"/>
</dbReference>
<dbReference type="Pfam" id="PF21109">
    <property type="entry name" value="Stonustoxin_helical"/>
    <property type="match status" value="1"/>
</dbReference>
<sequence length="436" mass="49828">MSGISVGLVRKAQDALEDLKEIEMRCNDSLDDGVAEHFPQINKDLSSFKKSCHYYTSHLQQIMGEKFPLIREGKEDESSIKKVFEDRHGSPFSHEKLSEWLDHKEREINIIRSCVGMMEGVKIVHSQSELDREVLAAGVEHAVCFVFTSLKSADPCLDAMNNYLDTLELKSTTEVPWYYSDEVLTKMREKAEEVHNLAKALKNNPQFCFLIASIANEKYTGATIYKYKDGILVTDDFTKPEIPDVEKITDRTDLMWYACDLTLDPDTANGYLTLSEGNKKATCGSWQNYTDYTERFDKQYQVLCSGRLTGRHYWEVDWSNGYNDEVGVAVTYQRIARKGSEAASKFGENDVSWYFGKYYDLSAKHNGEQCCDPIPYAGCSRLGVYLDWPAGTLSFYRVSANTLSHLYTFHTTFTEPVYPGFWIGTSYSYVYLHLAK</sequence>
<keyword evidence="4" id="KW-0800">Toxin</keyword>
<dbReference type="GO" id="GO:0005576">
    <property type="term" value="C:extracellular region"/>
    <property type="evidence" value="ECO:0007669"/>
    <property type="project" value="UniProtKB-SubCell"/>
</dbReference>
<dbReference type="SMART" id="SM00449">
    <property type="entry name" value="SPRY"/>
    <property type="match status" value="1"/>
</dbReference>
<feature type="domain" description="B30.2/SPRY" evidence="7">
    <location>
        <begin position="241"/>
        <end position="436"/>
    </location>
</feature>
<evidence type="ECO:0000313" key="9">
    <source>
        <dbReference type="Proteomes" id="UP000424527"/>
    </source>
</evidence>
<evidence type="ECO:0000256" key="3">
    <source>
        <dbReference type="ARBA" id="ARBA00022525"/>
    </source>
</evidence>
<protein>
    <submittedName>
        <fullName evidence="8">Stonustoxin subunit beta</fullName>
    </submittedName>
</protein>
<dbReference type="Pfam" id="PF13765">
    <property type="entry name" value="PRY"/>
    <property type="match status" value="1"/>
</dbReference>
<dbReference type="SMART" id="SM00589">
    <property type="entry name" value="PRY"/>
    <property type="match status" value="1"/>
</dbReference>
<evidence type="ECO:0000256" key="6">
    <source>
        <dbReference type="ARBA" id="ARBA00022852"/>
    </source>
</evidence>
<dbReference type="AlphaFoldDB" id="A0A6G0HXW0"/>
<dbReference type="PANTHER" id="PTHR31594">
    <property type="entry name" value="AIG1-TYPE G DOMAIN-CONTAINING PROTEIN"/>
    <property type="match status" value="1"/>
</dbReference>
<evidence type="ECO:0000259" key="7">
    <source>
        <dbReference type="PROSITE" id="PS50188"/>
    </source>
</evidence>
<accession>A0A6G0HXW0</accession>
<dbReference type="SUPFAM" id="SSF49899">
    <property type="entry name" value="Concanavalin A-like lectins/glucanases"/>
    <property type="match status" value="1"/>
</dbReference>
<dbReference type="PANTHER" id="PTHR31594:SF16">
    <property type="entry name" value="SI:CH211-281L24.3"/>
    <property type="match status" value="1"/>
</dbReference>
<dbReference type="GO" id="GO:0031640">
    <property type="term" value="P:killing of cells of another organism"/>
    <property type="evidence" value="ECO:0007669"/>
    <property type="project" value="UniProtKB-KW"/>
</dbReference>
<dbReference type="InterPro" id="IPR003877">
    <property type="entry name" value="SPRY_dom"/>
</dbReference>
<dbReference type="PRINTS" id="PR01407">
    <property type="entry name" value="BUTYPHLNCDUF"/>
</dbReference>
<evidence type="ECO:0000256" key="4">
    <source>
        <dbReference type="ARBA" id="ARBA00022656"/>
    </source>
</evidence>
<keyword evidence="9" id="KW-1185">Reference proteome</keyword>